<evidence type="ECO:0000256" key="1">
    <source>
        <dbReference type="SAM" id="MobiDB-lite"/>
    </source>
</evidence>
<feature type="region of interest" description="Disordered" evidence="1">
    <location>
        <begin position="215"/>
        <end position="239"/>
    </location>
</feature>
<feature type="compositionally biased region" description="Basic and acidic residues" evidence="1">
    <location>
        <begin position="348"/>
        <end position="361"/>
    </location>
</feature>
<proteinExistence type="predicted"/>
<dbReference type="OrthoDB" id="3692981at2759"/>
<feature type="region of interest" description="Disordered" evidence="1">
    <location>
        <begin position="331"/>
        <end position="405"/>
    </location>
</feature>
<accession>A0A8J2N607</accession>
<dbReference type="GeneID" id="67016909"/>
<sequence>MQDIIMLDTATPEDDELLSFTTQDDLAQAASTLWSKDECLFIHLQAELALAVASLPVAAALPADDATYYLNFCQFFEDKEKSFPKAASKRTTSITAKGQDEYLLKRNELVLPVLWKTQVLMIAALRAGGFKLVKRWKVAPKVFDEYRKIREMVEYDKKVQDPRDFPEMWRFLDRVVREKFPDSCASETKSGSADGSGIASEVATDGIASESLVRDDASGADAHTANGAAPASNDPLVVGTTRPTTETIVELTQVPDLDIASSQVRKRDRTNHAVGGLEKRLGPVDFAKETGSIQCTAFVSSSGNQCERRARREVLEEERSTWTCHLHSKTVETTGQDKKKRKKVIPSQEDKSKSKASEKHTSQAAKLIEEGEDDDDDDGGPPRKHIKSASKLKPPKARSATRAGNDPWDYEERAIIVRVWNKWIWQHGLAYWEKNFTGILCEACNQVNEHRSQYPNTYGGREPRKVDAVRSQVTKKPVVIHWRAKAKSLMSRIKDDEEIEETELKPAKDLFKVADIEPGKKEQ</sequence>
<feature type="compositionally biased region" description="Acidic residues" evidence="1">
    <location>
        <begin position="370"/>
        <end position="379"/>
    </location>
</feature>
<dbReference type="EMBL" id="CAJRGZ010000019">
    <property type="protein sequence ID" value="CAG5158601.1"/>
    <property type="molecule type" value="Genomic_DNA"/>
</dbReference>
<comment type="caution">
    <text evidence="2">The sequence shown here is derived from an EMBL/GenBank/DDBJ whole genome shotgun (WGS) entry which is preliminary data.</text>
</comment>
<evidence type="ECO:0000313" key="2">
    <source>
        <dbReference type="EMBL" id="CAG5158601.1"/>
    </source>
</evidence>
<reference evidence="2" key="1">
    <citation type="submission" date="2021-05" db="EMBL/GenBank/DDBJ databases">
        <authorList>
            <person name="Stam R."/>
        </authorList>
    </citation>
    <scope>NUCLEOTIDE SEQUENCE</scope>
    <source>
        <strain evidence="2">CS162</strain>
    </source>
</reference>
<protein>
    <submittedName>
        <fullName evidence="2">Uncharacterized protein</fullName>
    </submittedName>
</protein>
<dbReference type="Proteomes" id="UP000676310">
    <property type="component" value="Unassembled WGS sequence"/>
</dbReference>
<dbReference type="RefSeq" id="XP_043168714.1">
    <property type="nucleotide sequence ID" value="XM_043312779.1"/>
</dbReference>
<dbReference type="AlphaFoldDB" id="A0A8J2N607"/>
<feature type="compositionally biased region" description="Basic residues" evidence="1">
    <location>
        <begin position="382"/>
        <end position="396"/>
    </location>
</feature>
<gene>
    <name evidence="2" type="ORF">ALTATR162_LOCUS5161</name>
</gene>
<evidence type="ECO:0000313" key="3">
    <source>
        <dbReference type="Proteomes" id="UP000676310"/>
    </source>
</evidence>
<organism evidence="2 3">
    <name type="scientific">Alternaria atra</name>
    <dbReference type="NCBI Taxonomy" id="119953"/>
    <lineage>
        <taxon>Eukaryota</taxon>
        <taxon>Fungi</taxon>
        <taxon>Dikarya</taxon>
        <taxon>Ascomycota</taxon>
        <taxon>Pezizomycotina</taxon>
        <taxon>Dothideomycetes</taxon>
        <taxon>Pleosporomycetidae</taxon>
        <taxon>Pleosporales</taxon>
        <taxon>Pleosporineae</taxon>
        <taxon>Pleosporaceae</taxon>
        <taxon>Alternaria</taxon>
        <taxon>Alternaria sect. Ulocladioides</taxon>
    </lineage>
</organism>
<name>A0A8J2N607_9PLEO</name>
<keyword evidence="3" id="KW-1185">Reference proteome</keyword>